<reference evidence="4" key="1">
    <citation type="submission" date="2012-02" db="EMBL/GenBank/DDBJ databases">
        <title>Whole genome shotgun sequence of Gordonia otitidis NBRC 100426.</title>
        <authorList>
            <person name="Yoshida I."/>
            <person name="Hosoyama A."/>
            <person name="Tsuchikane K."/>
            <person name="Katsumata H."/>
            <person name="Yamazaki S."/>
            <person name="Fujita N."/>
        </authorList>
    </citation>
    <scope>NUCLEOTIDE SEQUENCE [LARGE SCALE GENOMIC DNA]</scope>
    <source>
        <strain evidence="4">NBRC 100426</strain>
    </source>
</reference>
<keyword evidence="1 3" id="KW-0378">Hydrolase</keyword>
<protein>
    <recommendedName>
        <fullName evidence="3">Trehalose 6-phosphate phosphatase</fullName>
        <ecNumber evidence="3">3.1.3.12</ecNumber>
    </recommendedName>
</protein>
<comment type="similarity">
    <text evidence="3">Belongs to the trehalose phosphatase family.</text>
</comment>
<dbReference type="NCBIfam" id="TIGR00685">
    <property type="entry name" value="T6PP"/>
    <property type="match status" value="1"/>
</dbReference>
<dbReference type="Pfam" id="PF02358">
    <property type="entry name" value="Trehalose_PPase"/>
    <property type="match status" value="1"/>
</dbReference>
<comment type="cofactor">
    <cofactor evidence="3">
        <name>Mg(2+)</name>
        <dbReference type="ChEBI" id="CHEBI:18420"/>
    </cofactor>
</comment>
<dbReference type="Gene3D" id="3.40.50.1000">
    <property type="entry name" value="HAD superfamily/HAD-like"/>
    <property type="match status" value="1"/>
</dbReference>
<comment type="catalytic activity">
    <reaction evidence="3">
        <text>alpha,alpha-trehalose 6-phosphate + H2O = alpha,alpha-trehalose + phosphate</text>
        <dbReference type="Rhea" id="RHEA:23420"/>
        <dbReference type="ChEBI" id="CHEBI:15377"/>
        <dbReference type="ChEBI" id="CHEBI:16551"/>
        <dbReference type="ChEBI" id="CHEBI:43474"/>
        <dbReference type="ChEBI" id="CHEBI:58429"/>
        <dbReference type="EC" id="3.1.3.12"/>
    </reaction>
</comment>
<dbReference type="InterPro" id="IPR003337">
    <property type="entry name" value="Trehalose_PPase"/>
</dbReference>
<evidence type="ECO:0000313" key="5">
    <source>
        <dbReference type="Proteomes" id="UP000005038"/>
    </source>
</evidence>
<dbReference type="STRING" id="1108044.GOOTI_130_00590"/>
<dbReference type="CDD" id="cd01627">
    <property type="entry name" value="HAD_TPP"/>
    <property type="match status" value="1"/>
</dbReference>
<dbReference type="Gene3D" id="3.30.70.1020">
    <property type="entry name" value="Trehalose-6-phosphate phosphatase related protein, domain 2"/>
    <property type="match status" value="1"/>
</dbReference>
<dbReference type="PANTHER" id="PTHR43768:SF3">
    <property type="entry name" value="TREHALOSE 6-PHOSPHATE PHOSPHATASE"/>
    <property type="match status" value="1"/>
</dbReference>
<dbReference type="EMBL" id="BAFB01000130">
    <property type="protein sequence ID" value="GAB34966.1"/>
    <property type="molecule type" value="Genomic_DNA"/>
</dbReference>
<sequence>MSEKGVPDALRAAVARTVTVSRLLVSSDYDGCLAPIVSRPQDAKPNETSIAAIREAGTLRDTEAAVISGRSLHDLRSLSGLDDDSVTLVGSHGSEFNNGFREKVTDDERALLDRIVAAFEAIAASHPGATVEVKPISAALHVRNAEPDVAEDALDQARSGPATWPGVQVTEGKKVIELAVIETSKGHALGQLETEFGSDATIYIGDDVTDEKAFRHLTGSNDVSVKVGDGDTAANYRIADTDDVATFLEFVVESRRKAL</sequence>
<evidence type="ECO:0000256" key="2">
    <source>
        <dbReference type="ARBA" id="ARBA00024179"/>
    </source>
</evidence>
<dbReference type="PANTHER" id="PTHR43768">
    <property type="entry name" value="TREHALOSE 6-PHOSPHATE PHOSPHATASE"/>
    <property type="match status" value="1"/>
</dbReference>
<keyword evidence="3" id="KW-0479">Metal-binding</keyword>
<evidence type="ECO:0000256" key="3">
    <source>
        <dbReference type="RuleBase" id="RU361117"/>
    </source>
</evidence>
<keyword evidence="5" id="KW-1185">Reference proteome</keyword>
<gene>
    <name evidence="4" type="primary">otsB</name>
    <name evidence="4" type="ORF">GOOTI_130_00590</name>
</gene>
<comment type="function">
    <text evidence="2 3">Removes the phosphate from trehalose 6-phosphate to produce free trehalose.</text>
</comment>
<proteinExistence type="inferred from homology"/>
<dbReference type="SUPFAM" id="SSF56784">
    <property type="entry name" value="HAD-like"/>
    <property type="match status" value="1"/>
</dbReference>
<dbReference type="InterPro" id="IPR023214">
    <property type="entry name" value="HAD_sf"/>
</dbReference>
<comment type="pathway">
    <text evidence="3">Glycan biosynthesis; trehalose biosynthesis.</text>
</comment>
<dbReference type="AlphaFoldDB" id="H5TNA8"/>
<dbReference type="GO" id="GO:0004805">
    <property type="term" value="F:trehalose-phosphatase activity"/>
    <property type="evidence" value="ECO:0007669"/>
    <property type="project" value="UniProtKB-EC"/>
</dbReference>
<dbReference type="GO" id="GO:0005992">
    <property type="term" value="P:trehalose biosynthetic process"/>
    <property type="evidence" value="ECO:0007669"/>
    <property type="project" value="UniProtKB-UniPathway"/>
</dbReference>
<dbReference type="InterPro" id="IPR036412">
    <property type="entry name" value="HAD-like_sf"/>
</dbReference>
<dbReference type="UniPathway" id="UPA00299"/>
<dbReference type="EC" id="3.1.3.12" evidence="3"/>
<dbReference type="Proteomes" id="UP000005038">
    <property type="component" value="Unassembled WGS sequence"/>
</dbReference>
<evidence type="ECO:0000256" key="1">
    <source>
        <dbReference type="ARBA" id="ARBA00022801"/>
    </source>
</evidence>
<name>H5TNA8_GORO1</name>
<dbReference type="GO" id="GO:0046872">
    <property type="term" value="F:metal ion binding"/>
    <property type="evidence" value="ECO:0007669"/>
    <property type="project" value="UniProtKB-KW"/>
</dbReference>
<dbReference type="InterPro" id="IPR044651">
    <property type="entry name" value="OTSB-like"/>
</dbReference>
<dbReference type="RefSeq" id="WP_007239194.1">
    <property type="nucleotide sequence ID" value="NZ_BAFB01000130.1"/>
</dbReference>
<organism evidence="4 5">
    <name type="scientific">Gordonia otitidis (strain DSM 44809 / CCUG 52243 / JCM 12355 / NBRC 100426 / IFM 10032)</name>
    <dbReference type="NCBI Taxonomy" id="1108044"/>
    <lineage>
        <taxon>Bacteria</taxon>
        <taxon>Bacillati</taxon>
        <taxon>Actinomycetota</taxon>
        <taxon>Actinomycetes</taxon>
        <taxon>Mycobacteriales</taxon>
        <taxon>Gordoniaceae</taxon>
        <taxon>Gordonia</taxon>
    </lineage>
</organism>
<comment type="caution">
    <text evidence="4">The sequence shown here is derived from an EMBL/GenBank/DDBJ whole genome shotgun (WGS) entry which is preliminary data.</text>
</comment>
<keyword evidence="3" id="KW-0460">Magnesium</keyword>
<evidence type="ECO:0000313" key="4">
    <source>
        <dbReference type="EMBL" id="GAB34966.1"/>
    </source>
</evidence>
<accession>H5TNA8</accession>
<dbReference type="OrthoDB" id="3902805at2"/>